<accession>W9J3R8</accession>
<protein>
    <submittedName>
        <fullName evidence="1">Uncharacterized protein</fullName>
    </submittedName>
</protein>
<evidence type="ECO:0000313" key="1">
    <source>
        <dbReference type="EMBL" id="EWZ00256.1"/>
    </source>
</evidence>
<dbReference type="AlphaFoldDB" id="W9J3R8"/>
<reference evidence="1 2" key="1">
    <citation type="submission" date="2011-06" db="EMBL/GenBank/DDBJ databases">
        <title>The Genome Sequence of Fusarium oxysporum FOSC 3-a.</title>
        <authorList>
            <consortium name="The Broad Institute Genome Sequencing Platform"/>
            <person name="Ma L.-J."/>
            <person name="Gale L.R."/>
            <person name="Schwartz D.C."/>
            <person name="Zhou S."/>
            <person name="Corby-Kistler H."/>
            <person name="Young S.K."/>
            <person name="Zeng Q."/>
            <person name="Gargeya S."/>
            <person name="Fitzgerald M."/>
            <person name="Haas B."/>
            <person name="Abouelleil A."/>
            <person name="Alvarado L."/>
            <person name="Arachchi H.M."/>
            <person name="Berlin A."/>
            <person name="Brown A."/>
            <person name="Chapman S.B."/>
            <person name="Chen Z."/>
            <person name="Dunbar C."/>
            <person name="Freedman E."/>
            <person name="Gearin G."/>
            <person name="Gellesch M."/>
            <person name="Goldberg J."/>
            <person name="Griggs A."/>
            <person name="Gujja S."/>
            <person name="Heiman D."/>
            <person name="Howarth C."/>
            <person name="Larson L."/>
            <person name="Lui A."/>
            <person name="MacDonald P.J.P."/>
            <person name="Mehta T."/>
            <person name="Montmayeur A."/>
            <person name="Murphy C."/>
            <person name="Neiman D."/>
            <person name="Pearson M."/>
            <person name="Priest M."/>
            <person name="Roberts A."/>
            <person name="Saif S."/>
            <person name="Shea T."/>
            <person name="Shenoy N."/>
            <person name="Sisk P."/>
            <person name="Stolte C."/>
            <person name="Sykes S."/>
            <person name="Wortman J."/>
            <person name="Nusbaum C."/>
            <person name="Birren B."/>
        </authorList>
    </citation>
    <scope>NUCLEOTIDE SEQUENCE [LARGE SCALE GENOMIC DNA]</scope>
    <source>
        <strain evidence="2">FOSC 3-a</strain>
    </source>
</reference>
<evidence type="ECO:0000313" key="2">
    <source>
        <dbReference type="Proteomes" id="UP000030753"/>
    </source>
</evidence>
<name>W9J3R8_FUSOX</name>
<dbReference type="OrthoDB" id="437457at2759"/>
<dbReference type="HOGENOM" id="CLU_3032363_0_0_1"/>
<dbReference type="EMBL" id="JH717839">
    <property type="protein sequence ID" value="EWZ00256.1"/>
    <property type="molecule type" value="Genomic_DNA"/>
</dbReference>
<organism evidence="1 2">
    <name type="scientific">Fusarium oxysporum NRRL 32931</name>
    <dbReference type="NCBI Taxonomy" id="660029"/>
    <lineage>
        <taxon>Eukaryota</taxon>
        <taxon>Fungi</taxon>
        <taxon>Dikarya</taxon>
        <taxon>Ascomycota</taxon>
        <taxon>Pezizomycotina</taxon>
        <taxon>Sordariomycetes</taxon>
        <taxon>Hypocreomycetidae</taxon>
        <taxon>Hypocreales</taxon>
        <taxon>Nectriaceae</taxon>
        <taxon>Fusarium</taxon>
        <taxon>Fusarium oxysporum species complex</taxon>
    </lineage>
</organism>
<sequence>MHPEIDSWKSDMKEWYEEQKKRHPEYGRDALIILALTRDYAIEGKILKHAIRVAS</sequence>
<proteinExistence type="predicted"/>
<dbReference type="Proteomes" id="UP000030753">
    <property type="component" value="Unassembled WGS sequence"/>
</dbReference>
<gene>
    <name evidence="1" type="ORF">FOYG_00140</name>
</gene>